<feature type="domain" description="DUF6273" evidence="2">
    <location>
        <begin position="120"/>
        <end position="292"/>
    </location>
</feature>
<dbReference type="InterPro" id="IPR036388">
    <property type="entry name" value="WH-like_DNA-bd_sf"/>
</dbReference>
<dbReference type="GeneID" id="97986728"/>
<dbReference type="Pfam" id="PF07553">
    <property type="entry name" value="Lipoprotein_Ltp"/>
    <property type="match status" value="2"/>
</dbReference>
<evidence type="ECO:0000313" key="3">
    <source>
        <dbReference type="EMBL" id="RGE62440.1"/>
    </source>
</evidence>
<dbReference type="Pfam" id="PF19789">
    <property type="entry name" value="DUF6273"/>
    <property type="match status" value="1"/>
</dbReference>
<organism evidence="3 4">
    <name type="scientific">Eisenbergiella massiliensis</name>
    <dbReference type="NCBI Taxonomy" id="1720294"/>
    <lineage>
        <taxon>Bacteria</taxon>
        <taxon>Bacillati</taxon>
        <taxon>Bacillota</taxon>
        <taxon>Clostridia</taxon>
        <taxon>Lachnospirales</taxon>
        <taxon>Lachnospiraceae</taxon>
        <taxon>Eisenbergiella</taxon>
    </lineage>
</organism>
<feature type="domain" description="Putative host cell surface-exposed lipoprotein Ltp-like HTH region" evidence="1">
    <location>
        <begin position="356"/>
        <end position="394"/>
    </location>
</feature>
<dbReference type="RefSeq" id="WP_049942308.1">
    <property type="nucleotide sequence ID" value="NZ_JBKVAZ010000007.1"/>
</dbReference>
<reference evidence="3" key="1">
    <citation type="submission" date="2018-08" db="EMBL/GenBank/DDBJ databases">
        <title>A genome reference for cultivated species of the human gut microbiota.</title>
        <authorList>
            <person name="Zou Y."/>
            <person name="Xue W."/>
            <person name="Luo G."/>
        </authorList>
    </citation>
    <scope>NUCLEOTIDE SEQUENCE [LARGE SCALE GENOMIC DNA]</scope>
    <source>
        <strain evidence="3">TF05-5AC</strain>
    </source>
</reference>
<evidence type="ECO:0000259" key="1">
    <source>
        <dbReference type="Pfam" id="PF07553"/>
    </source>
</evidence>
<comment type="caution">
    <text evidence="3">The sequence shown here is derived from an EMBL/GenBank/DDBJ whole genome shotgun (WGS) entry which is preliminary data.</text>
</comment>
<accession>A0A3E3I7Q6</accession>
<keyword evidence="4" id="KW-1185">Reference proteome</keyword>
<protein>
    <recommendedName>
        <fullName evidence="5">Host cell surface-exposed lipoprotein Ltp-like HTH region domain-containing protein</fullName>
    </recommendedName>
</protein>
<gene>
    <name evidence="3" type="ORF">DXC51_07500</name>
</gene>
<evidence type="ECO:0008006" key="5">
    <source>
        <dbReference type="Google" id="ProtNLM"/>
    </source>
</evidence>
<dbReference type="AlphaFoldDB" id="A0A3E3I7Q6"/>
<dbReference type="EMBL" id="QVLV01000004">
    <property type="protein sequence ID" value="RGE62440.1"/>
    <property type="molecule type" value="Genomic_DNA"/>
</dbReference>
<dbReference type="InterPro" id="IPR011434">
    <property type="entry name" value="Ltp-like_HTH"/>
</dbReference>
<dbReference type="Proteomes" id="UP000260812">
    <property type="component" value="Unassembled WGS sequence"/>
</dbReference>
<evidence type="ECO:0000313" key="4">
    <source>
        <dbReference type="Proteomes" id="UP000260812"/>
    </source>
</evidence>
<sequence length="402" mass="44699">MKKSVLLFLVGFTILTGCGKAVDGSKQSQSAAVDPEIPQIESEVSVSASEDNARVTERSPEEIQRELESVPDMITEPTVISGLNIDDIIEFGSYEQDYNKENGAEPIEWYVIDIDDKSAKLMSVYALDCEKYNDIDESVTWETCTLRKWLNEEFYNEAFSSNDKSIIRLTDLENESNPKSNISGGNNTTDRVFILSYGEAVKYFNADINASQENPYDYHIACIPTRFAEIRGLETKNSMLMDPSIGATCSYWFRTVGNSQNKAVDVWVGFVSVTGSDVNSGKHGVRPCITINLDGVLAADEDVEKSPSIGEINALSMADAYLDAMPFSLNELIDQLEYEGFTYGEAKYAADNCGANWKEQALRKAKLYLDNFNFSRIELIDQLEYDGFSRDEASSAASELGL</sequence>
<evidence type="ECO:0000259" key="2">
    <source>
        <dbReference type="Pfam" id="PF19789"/>
    </source>
</evidence>
<name>A0A3E3I7Q6_9FIRM</name>
<dbReference type="PROSITE" id="PS51257">
    <property type="entry name" value="PROKAR_LIPOPROTEIN"/>
    <property type="match status" value="1"/>
</dbReference>
<proteinExistence type="predicted"/>
<dbReference type="Gene3D" id="1.10.10.10">
    <property type="entry name" value="Winged helix-like DNA-binding domain superfamily/Winged helix DNA-binding domain"/>
    <property type="match status" value="2"/>
</dbReference>
<feature type="domain" description="Putative host cell surface-exposed lipoprotein Ltp-like HTH region" evidence="1">
    <location>
        <begin position="313"/>
        <end position="352"/>
    </location>
</feature>
<dbReference type="InterPro" id="IPR046240">
    <property type="entry name" value="DUF6273"/>
</dbReference>